<dbReference type="Pfam" id="PF23286">
    <property type="entry name" value="LRR_13"/>
    <property type="match status" value="1"/>
</dbReference>
<dbReference type="RefSeq" id="XP_021803409.1">
    <property type="nucleotide sequence ID" value="XM_021947717.1"/>
</dbReference>
<dbReference type="PANTHER" id="PTHR11017">
    <property type="entry name" value="LEUCINE-RICH REPEAT-CONTAINING PROTEIN"/>
    <property type="match status" value="1"/>
</dbReference>
<evidence type="ECO:0000256" key="1">
    <source>
        <dbReference type="ARBA" id="ARBA00022821"/>
    </source>
</evidence>
<dbReference type="InterPro" id="IPR058546">
    <property type="entry name" value="RPS4B/Roq1-like_LRR"/>
</dbReference>
<dbReference type="GeneID" id="110747565"/>
<reference evidence="4" key="1">
    <citation type="submission" date="2025-08" db="UniProtKB">
        <authorList>
            <consortium name="RefSeq"/>
        </authorList>
    </citation>
    <scope>IDENTIFICATION</scope>
</reference>
<gene>
    <name evidence="4" type="primary">LOC110747565</name>
</gene>
<name>A0A6P5RK97_PRUAV</name>
<dbReference type="GO" id="GO:0006952">
    <property type="term" value="P:defense response"/>
    <property type="evidence" value="ECO:0007669"/>
    <property type="project" value="InterPro"/>
</dbReference>
<dbReference type="Pfam" id="PF00560">
    <property type="entry name" value="LRR_1"/>
    <property type="match status" value="1"/>
</dbReference>
<dbReference type="Gene3D" id="3.80.10.10">
    <property type="entry name" value="Ribonuclease Inhibitor"/>
    <property type="match status" value="2"/>
</dbReference>
<evidence type="ECO:0000313" key="3">
    <source>
        <dbReference type="Proteomes" id="UP000515124"/>
    </source>
</evidence>
<dbReference type="SUPFAM" id="SSF52058">
    <property type="entry name" value="L domain-like"/>
    <property type="match status" value="1"/>
</dbReference>
<feature type="domain" description="Disease resistance protein RPS4B/Roq1-like leucine-rich repeats" evidence="2">
    <location>
        <begin position="161"/>
        <end position="267"/>
    </location>
</feature>
<dbReference type="InterPro" id="IPR044974">
    <property type="entry name" value="Disease_R_plants"/>
</dbReference>
<feature type="non-terminal residue" evidence="4">
    <location>
        <position position="330"/>
    </location>
</feature>
<dbReference type="PANTHER" id="PTHR11017:SF570">
    <property type="entry name" value="DISEASE RESISTANCE PROTEIN (TIR-NBS CLASS)-RELATED"/>
    <property type="match status" value="1"/>
</dbReference>
<proteinExistence type="predicted"/>
<dbReference type="InterPro" id="IPR001611">
    <property type="entry name" value="Leu-rich_rpt"/>
</dbReference>
<accession>A0A6P5RK97</accession>
<sequence>MVKLQEPAEITLNPECFRNMSLPPNFQGNRLVVFSMPRSHMKQLDGFKFKHLPNLTSMDLRGCQFLEKIPDLSGIPNIEYLNLRDCTRLVEVDDSVGFLDKLVVLDLVGCFNLTRFATTLRLKSLKELDLGYCKRLESFPEIEVEMESLRRLDYCENLTITVNSQVSSSNSELQLLPNLFAFSLKGCNLSKSDFLLPLDCWSTLTELDLSGNNFVSLPRCISKFVNLRKLDLSDCKSLLEIPEQVLPRRVEFVLLDNCTSLEKIPKLSWVLLDNCTSLQKIPEISPGVELELTLTNCVRLHGYDITENIFLNQVSVSSPRSYFHIYLPGD</sequence>
<dbReference type="KEGG" id="pavi:110747565"/>
<protein>
    <submittedName>
        <fullName evidence="4">Disease resistance protein RPS6-like</fullName>
    </submittedName>
</protein>
<evidence type="ECO:0000313" key="4">
    <source>
        <dbReference type="RefSeq" id="XP_021803409.1"/>
    </source>
</evidence>
<evidence type="ECO:0000259" key="2">
    <source>
        <dbReference type="Pfam" id="PF23286"/>
    </source>
</evidence>
<dbReference type="AlphaFoldDB" id="A0A6P5RK97"/>
<dbReference type="InterPro" id="IPR032675">
    <property type="entry name" value="LRR_dom_sf"/>
</dbReference>
<keyword evidence="3" id="KW-1185">Reference proteome</keyword>
<keyword evidence="1" id="KW-0611">Plant defense</keyword>
<dbReference type="Proteomes" id="UP000515124">
    <property type="component" value="Unplaced"/>
</dbReference>
<organism evidence="3 4">
    <name type="scientific">Prunus avium</name>
    <name type="common">Cherry</name>
    <name type="synonym">Cerasus avium</name>
    <dbReference type="NCBI Taxonomy" id="42229"/>
    <lineage>
        <taxon>Eukaryota</taxon>
        <taxon>Viridiplantae</taxon>
        <taxon>Streptophyta</taxon>
        <taxon>Embryophyta</taxon>
        <taxon>Tracheophyta</taxon>
        <taxon>Spermatophyta</taxon>
        <taxon>Magnoliopsida</taxon>
        <taxon>eudicotyledons</taxon>
        <taxon>Gunneridae</taxon>
        <taxon>Pentapetalae</taxon>
        <taxon>rosids</taxon>
        <taxon>fabids</taxon>
        <taxon>Rosales</taxon>
        <taxon>Rosaceae</taxon>
        <taxon>Amygdaloideae</taxon>
        <taxon>Amygdaleae</taxon>
        <taxon>Prunus</taxon>
    </lineage>
</organism>